<protein>
    <submittedName>
        <fullName evidence="2">Uncharacterized protein</fullName>
    </submittedName>
</protein>
<dbReference type="EMBL" id="OZ034818">
    <property type="protein sequence ID" value="CAL1388576.1"/>
    <property type="molecule type" value="Genomic_DNA"/>
</dbReference>
<organism evidence="2 3">
    <name type="scientific">Linum trigynum</name>
    <dbReference type="NCBI Taxonomy" id="586398"/>
    <lineage>
        <taxon>Eukaryota</taxon>
        <taxon>Viridiplantae</taxon>
        <taxon>Streptophyta</taxon>
        <taxon>Embryophyta</taxon>
        <taxon>Tracheophyta</taxon>
        <taxon>Spermatophyta</taxon>
        <taxon>Magnoliopsida</taxon>
        <taxon>eudicotyledons</taxon>
        <taxon>Gunneridae</taxon>
        <taxon>Pentapetalae</taxon>
        <taxon>rosids</taxon>
        <taxon>fabids</taxon>
        <taxon>Malpighiales</taxon>
        <taxon>Linaceae</taxon>
        <taxon>Linum</taxon>
    </lineage>
</organism>
<accession>A0AAV2ERJ7</accession>
<dbReference type="AlphaFoldDB" id="A0AAV2ERJ7"/>
<dbReference type="Proteomes" id="UP001497516">
    <property type="component" value="Chromosome 5"/>
</dbReference>
<evidence type="ECO:0000256" key="1">
    <source>
        <dbReference type="SAM" id="MobiDB-lite"/>
    </source>
</evidence>
<reference evidence="2 3" key="1">
    <citation type="submission" date="2024-04" db="EMBL/GenBank/DDBJ databases">
        <authorList>
            <person name="Fracassetti M."/>
        </authorList>
    </citation>
    <scope>NUCLEOTIDE SEQUENCE [LARGE SCALE GENOMIC DNA]</scope>
</reference>
<evidence type="ECO:0000313" key="2">
    <source>
        <dbReference type="EMBL" id="CAL1388576.1"/>
    </source>
</evidence>
<proteinExistence type="predicted"/>
<keyword evidence="3" id="KW-1185">Reference proteome</keyword>
<feature type="region of interest" description="Disordered" evidence="1">
    <location>
        <begin position="40"/>
        <end position="64"/>
    </location>
</feature>
<sequence length="86" mass="9243">MRRPRNPKPSRLESSPKAAGVQAKIMELSRRLRLIMEEDSDNDMGVPSLPRDHGTPHCPPGDLVPLTSLEKAGKGLAPMLGGFGDG</sequence>
<feature type="region of interest" description="Disordered" evidence="1">
    <location>
        <begin position="1"/>
        <end position="22"/>
    </location>
</feature>
<gene>
    <name evidence="2" type="ORF">LTRI10_LOCUS29501</name>
</gene>
<name>A0AAV2ERJ7_9ROSI</name>
<evidence type="ECO:0000313" key="3">
    <source>
        <dbReference type="Proteomes" id="UP001497516"/>
    </source>
</evidence>